<dbReference type="EMBL" id="BSOO01000043">
    <property type="protein sequence ID" value="GLR48786.1"/>
    <property type="molecule type" value="Genomic_DNA"/>
</dbReference>
<protein>
    <recommendedName>
        <fullName evidence="7">Periplasmic chaperone for outer membrane proteins Skp</fullName>
    </recommendedName>
</protein>
<feature type="signal peptide" evidence="4">
    <location>
        <begin position="1"/>
        <end position="21"/>
    </location>
</feature>
<evidence type="ECO:0008006" key="7">
    <source>
        <dbReference type="Google" id="ProtNLM"/>
    </source>
</evidence>
<evidence type="ECO:0000313" key="5">
    <source>
        <dbReference type="EMBL" id="GLR48786.1"/>
    </source>
</evidence>
<evidence type="ECO:0000256" key="3">
    <source>
        <dbReference type="SAM" id="Coils"/>
    </source>
</evidence>
<keyword evidence="3" id="KW-0175">Coiled coil</keyword>
<feature type="chain" id="PRO_5046024334" description="Periplasmic chaperone for outer membrane proteins Skp" evidence="4">
    <location>
        <begin position="22"/>
        <end position="200"/>
    </location>
</feature>
<evidence type="ECO:0000256" key="4">
    <source>
        <dbReference type="SAM" id="SignalP"/>
    </source>
</evidence>
<dbReference type="PANTHER" id="PTHR35089:SF1">
    <property type="entry name" value="CHAPERONE PROTEIN SKP"/>
    <property type="match status" value="1"/>
</dbReference>
<comment type="similarity">
    <text evidence="1">Belongs to the Skp family.</text>
</comment>
<evidence type="ECO:0000313" key="6">
    <source>
        <dbReference type="Proteomes" id="UP001156703"/>
    </source>
</evidence>
<keyword evidence="6" id="KW-1185">Reference proteome</keyword>
<dbReference type="Pfam" id="PF03938">
    <property type="entry name" value="OmpH"/>
    <property type="match status" value="1"/>
</dbReference>
<name>A0ABQ5Z9V3_9SPHN</name>
<evidence type="ECO:0000256" key="1">
    <source>
        <dbReference type="ARBA" id="ARBA00009091"/>
    </source>
</evidence>
<dbReference type="SUPFAM" id="SSF111384">
    <property type="entry name" value="OmpH-like"/>
    <property type="match status" value="1"/>
</dbReference>
<comment type="caution">
    <text evidence="5">The sequence shown here is derived from an EMBL/GenBank/DDBJ whole genome shotgun (WGS) entry which is preliminary data.</text>
</comment>
<dbReference type="InterPro" id="IPR005632">
    <property type="entry name" value="Chaperone_Skp"/>
</dbReference>
<dbReference type="Proteomes" id="UP001156703">
    <property type="component" value="Unassembled WGS sequence"/>
</dbReference>
<dbReference type="SMART" id="SM00935">
    <property type="entry name" value="OmpH"/>
    <property type="match status" value="1"/>
</dbReference>
<reference evidence="6" key="1">
    <citation type="journal article" date="2019" name="Int. J. Syst. Evol. Microbiol.">
        <title>The Global Catalogue of Microorganisms (GCM) 10K type strain sequencing project: providing services to taxonomists for standard genome sequencing and annotation.</title>
        <authorList>
            <consortium name="The Broad Institute Genomics Platform"/>
            <consortium name="The Broad Institute Genome Sequencing Center for Infectious Disease"/>
            <person name="Wu L."/>
            <person name="Ma J."/>
        </authorList>
    </citation>
    <scope>NUCLEOTIDE SEQUENCE [LARGE SCALE GENOMIC DNA]</scope>
    <source>
        <strain evidence="6">NBRC 102146</strain>
    </source>
</reference>
<keyword evidence="2 4" id="KW-0732">Signal</keyword>
<proteinExistence type="inferred from homology"/>
<organism evidence="5 6">
    <name type="scientific">Sphingomonas astaxanthinifaciens DSM 22298</name>
    <dbReference type="NCBI Taxonomy" id="1123267"/>
    <lineage>
        <taxon>Bacteria</taxon>
        <taxon>Pseudomonadati</taxon>
        <taxon>Pseudomonadota</taxon>
        <taxon>Alphaproteobacteria</taxon>
        <taxon>Sphingomonadales</taxon>
        <taxon>Sphingomonadaceae</taxon>
        <taxon>Sphingomonas</taxon>
    </lineage>
</organism>
<accession>A0ABQ5Z9V3</accession>
<gene>
    <name evidence="5" type="ORF">GCM10007925_25090</name>
</gene>
<evidence type="ECO:0000256" key="2">
    <source>
        <dbReference type="ARBA" id="ARBA00022729"/>
    </source>
</evidence>
<dbReference type="PANTHER" id="PTHR35089">
    <property type="entry name" value="CHAPERONE PROTEIN SKP"/>
    <property type="match status" value="1"/>
</dbReference>
<dbReference type="RefSeq" id="WP_037504365.1">
    <property type="nucleotide sequence ID" value="NZ_BSOO01000043.1"/>
</dbReference>
<sequence>MTKKFVLAALSLTAVAAPASAQRLPAAVVAVVDLQRVTAECTACKSALAALQAQETSFQNRQQALATPLQTEEQAIQAAIAALPAAQRANPPAALKTRVEKYQQSRAQAAQELQQLQGRLQSTEANVNLQIANKLDTIYPGVMTARGATVLVDKRTTLASSGGIDVTNDVLAQLNSQLPAVSVTPLPQQQQPTQQRPQGR</sequence>
<dbReference type="Gene3D" id="3.30.910.20">
    <property type="entry name" value="Skp domain"/>
    <property type="match status" value="1"/>
</dbReference>
<feature type="coiled-coil region" evidence="3">
    <location>
        <begin position="99"/>
        <end position="133"/>
    </location>
</feature>
<dbReference type="InterPro" id="IPR024930">
    <property type="entry name" value="Skp_dom_sf"/>
</dbReference>